<dbReference type="Proteomes" id="UP000183954">
    <property type="component" value="Unassembled WGS sequence"/>
</dbReference>
<dbReference type="Pfam" id="PF01925">
    <property type="entry name" value="TauE"/>
    <property type="match status" value="1"/>
</dbReference>
<evidence type="ECO:0000256" key="8">
    <source>
        <dbReference type="RuleBase" id="RU363041"/>
    </source>
</evidence>
<accession>A0A1M6FU57</accession>
<feature type="transmembrane region" description="Helical" evidence="8">
    <location>
        <begin position="107"/>
        <end position="124"/>
    </location>
</feature>
<keyword evidence="5 8" id="KW-0812">Transmembrane</keyword>
<dbReference type="STRING" id="1121420.SAMN02746098_04999"/>
<evidence type="ECO:0000313" key="9">
    <source>
        <dbReference type="EMBL" id="SHJ01159.1"/>
    </source>
</evidence>
<dbReference type="InterPro" id="IPR002781">
    <property type="entry name" value="TM_pro_TauE-like"/>
</dbReference>
<evidence type="ECO:0000256" key="3">
    <source>
        <dbReference type="ARBA" id="ARBA00022448"/>
    </source>
</evidence>
<sequence length="251" mass="27916">MEFLQTFNLTITQWTWIFVAAFLIGFSKTGISGLLMLVIPILAVVFGGKESTGVILPMLIVGDLIAVWYYHQHAEWKDIKKLLLWTLVGLVLGLIVGEFINDSQFKTLIAIIVLICLISLVYTEKKGDSLNVPKKLWFYALTGILVGFTSMIGNAAGSILTIYLLALDFKKESFMGTTAWFFLIINLTKLPLQIFVWQNISIKNILLACGLIPAIAIGALVGVVIIKKLNDKIFRYIVIAITAIASIRLFM</sequence>
<evidence type="ECO:0000256" key="1">
    <source>
        <dbReference type="ARBA" id="ARBA00004651"/>
    </source>
</evidence>
<feature type="transmembrane region" description="Helical" evidence="8">
    <location>
        <begin position="82"/>
        <end position="101"/>
    </location>
</feature>
<dbReference type="AlphaFoldDB" id="A0A1M6FU57"/>
<protein>
    <recommendedName>
        <fullName evidence="8">Probable membrane transporter protein</fullName>
    </recommendedName>
</protein>
<dbReference type="PANTHER" id="PTHR30269:SF23">
    <property type="entry name" value="MEMBRANE TRANSPORTER PROTEIN YDHB-RELATED"/>
    <property type="match status" value="1"/>
</dbReference>
<dbReference type="RefSeq" id="WP_073033120.1">
    <property type="nucleotide sequence ID" value="NZ_FQXJ01000033.1"/>
</dbReference>
<evidence type="ECO:0000256" key="5">
    <source>
        <dbReference type="ARBA" id="ARBA00022692"/>
    </source>
</evidence>
<feature type="transmembrane region" description="Helical" evidence="8">
    <location>
        <begin position="204"/>
        <end position="227"/>
    </location>
</feature>
<dbReference type="PANTHER" id="PTHR30269">
    <property type="entry name" value="TRANSMEMBRANE PROTEIN YFCA"/>
    <property type="match status" value="1"/>
</dbReference>
<gene>
    <name evidence="9" type="ORF">SAMN02746098_04999</name>
</gene>
<name>A0A1M6FU57_9FIRM</name>
<evidence type="ECO:0000256" key="6">
    <source>
        <dbReference type="ARBA" id="ARBA00022989"/>
    </source>
</evidence>
<reference evidence="10" key="1">
    <citation type="submission" date="2016-11" db="EMBL/GenBank/DDBJ databases">
        <authorList>
            <person name="Varghese N."/>
            <person name="Submissions S."/>
        </authorList>
    </citation>
    <scope>NUCLEOTIDE SEQUENCE [LARGE SCALE GENOMIC DNA]</scope>
    <source>
        <strain evidence="10">DSM 15449</strain>
    </source>
</reference>
<keyword evidence="7 8" id="KW-0472">Membrane</keyword>
<feature type="transmembrane region" description="Helical" evidence="8">
    <location>
        <begin position="233"/>
        <end position="250"/>
    </location>
</feature>
<keyword evidence="4 8" id="KW-1003">Cell membrane</keyword>
<proteinExistence type="inferred from homology"/>
<evidence type="ECO:0000256" key="4">
    <source>
        <dbReference type="ARBA" id="ARBA00022475"/>
    </source>
</evidence>
<dbReference type="InterPro" id="IPR052017">
    <property type="entry name" value="TSUP"/>
</dbReference>
<feature type="transmembrane region" description="Helical" evidence="8">
    <location>
        <begin position="178"/>
        <end position="197"/>
    </location>
</feature>
<keyword evidence="10" id="KW-1185">Reference proteome</keyword>
<dbReference type="OrthoDB" id="9801058at2"/>
<comment type="subcellular location">
    <subcellularLocation>
        <location evidence="1 8">Cell membrane</location>
        <topology evidence="1 8">Multi-pass membrane protein</topology>
    </subcellularLocation>
</comment>
<dbReference type="EMBL" id="FQXJ01000033">
    <property type="protein sequence ID" value="SHJ01159.1"/>
    <property type="molecule type" value="Genomic_DNA"/>
</dbReference>
<evidence type="ECO:0000256" key="2">
    <source>
        <dbReference type="ARBA" id="ARBA00009142"/>
    </source>
</evidence>
<evidence type="ECO:0000313" key="10">
    <source>
        <dbReference type="Proteomes" id="UP000183954"/>
    </source>
</evidence>
<evidence type="ECO:0000256" key="7">
    <source>
        <dbReference type="ARBA" id="ARBA00023136"/>
    </source>
</evidence>
<feature type="transmembrane region" description="Helical" evidence="8">
    <location>
        <begin position="31"/>
        <end position="48"/>
    </location>
</feature>
<dbReference type="GO" id="GO:0005886">
    <property type="term" value="C:plasma membrane"/>
    <property type="evidence" value="ECO:0007669"/>
    <property type="project" value="UniProtKB-SubCell"/>
</dbReference>
<organism evidence="9 10">
    <name type="scientific">Desulfosporosinus lacus DSM 15449</name>
    <dbReference type="NCBI Taxonomy" id="1121420"/>
    <lineage>
        <taxon>Bacteria</taxon>
        <taxon>Bacillati</taxon>
        <taxon>Bacillota</taxon>
        <taxon>Clostridia</taxon>
        <taxon>Eubacteriales</taxon>
        <taxon>Desulfitobacteriaceae</taxon>
        <taxon>Desulfosporosinus</taxon>
    </lineage>
</organism>
<keyword evidence="6 8" id="KW-1133">Transmembrane helix</keyword>
<feature type="transmembrane region" description="Helical" evidence="8">
    <location>
        <begin position="54"/>
        <end position="70"/>
    </location>
</feature>
<feature type="transmembrane region" description="Helical" evidence="8">
    <location>
        <begin position="136"/>
        <end position="166"/>
    </location>
</feature>
<comment type="similarity">
    <text evidence="2 8">Belongs to the 4-toluene sulfonate uptake permease (TSUP) (TC 2.A.102) family.</text>
</comment>
<keyword evidence="3" id="KW-0813">Transport</keyword>